<dbReference type="Gene3D" id="3.40.350.10">
    <property type="entry name" value="Creatinase/prolidase N-terminal domain"/>
    <property type="match status" value="1"/>
</dbReference>
<proteinExistence type="predicted"/>
<reference evidence="2 3" key="1">
    <citation type="submission" date="2020-08" db="EMBL/GenBank/DDBJ databases">
        <authorList>
            <person name="Liu C."/>
            <person name="Sun Q."/>
        </authorList>
    </citation>
    <scope>NUCLEOTIDE SEQUENCE [LARGE SCALE GENOMIC DNA]</scope>
    <source>
        <strain evidence="2 3">NSJ-29</strain>
    </source>
</reference>
<dbReference type="Proteomes" id="UP000515860">
    <property type="component" value="Chromosome"/>
</dbReference>
<keyword evidence="2" id="KW-0645">Protease</keyword>
<evidence type="ECO:0000313" key="3">
    <source>
        <dbReference type="Proteomes" id="UP000515860"/>
    </source>
</evidence>
<protein>
    <submittedName>
        <fullName evidence="2">Aminopeptidase P family protein</fullName>
    </submittedName>
</protein>
<dbReference type="InterPro" id="IPR050659">
    <property type="entry name" value="Peptidase_M24B"/>
</dbReference>
<evidence type="ECO:0000259" key="1">
    <source>
        <dbReference type="Pfam" id="PF00557"/>
    </source>
</evidence>
<name>A0A7G9GG83_9FIRM</name>
<dbReference type="PANTHER" id="PTHR46112">
    <property type="entry name" value="AMINOPEPTIDASE"/>
    <property type="match status" value="1"/>
</dbReference>
<evidence type="ECO:0000313" key="2">
    <source>
        <dbReference type="EMBL" id="QNM09815.1"/>
    </source>
</evidence>
<gene>
    <name evidence="2" type="ORF">H9Q79_05890</name>
</gene>
<dbReference type="Pfam" id="PF00557">
    <property type="entry name" value="Peptidase_M24"/>
    <property type="match status" value="1"/>
</dbReference>
<dbReference type="InterPro" id="IPR036005">
    <property type="entry name" value="Creatinase/aminopeptidase-like"/>
</dbReference>
<feature type="domain" description="Peptidase M24" evidence="1">
    <location>
        <begin position="165"/>
        <end position="378"/>
    </location>
</feature>
<keyword evidence="2" id="KW-0031">Aminopeptidase</keyword>
<dbReference type="SUPFAM" id="SSF53092">
    <property type="entry name" value="Creatinase/prolidase N-terminal domain"/>
    <property type="match status" value="1"/>
</dbReference>
<dbReference type="GO" id="GO:0004177">
    <property type="term" value="F:aminopeptidase activity"/>
    <property type="evidence" value="ECO:0007669"/>
    <property type="project" value="UniProtKB-KW"/>
</dbReference>
<dbReference type="RefSeq" id="WP_118643885.1">
    <property type="nucleotide sequence ID" value="NZ_CP060635.1"/>
</dbReference>
<dbReference type="KEGG" id="whj:H9Q79_05890"/>
<dbReference type="InterPro" id="IPR000994">
    <property type="entry name" value="Pept_M24"/>
</dbReference>
<keyword evidence="3" id="KW-1185">Reference proteome</keyword>
<dbReference type="Gene3D" id="3.90.230.10">
    <property type="entry name" value="Creatinase/methionine aminopeptidase superfamily"/>
    <property type="match status" value="1"/>
</dbReference>
<accession>A0A7G9GG83</accession>
<dbReference type="PANTHER" id="PTHR46112:SF2">
    <property type="entry name" value="XAA-PRO AMINOPEPTIDASE P-RELATED"/>
    <property type="match status" value="1"/>
</dbReference>
<organism evidence="2 3">
    <name type="scientific">Wansuia hejianensis</name>
    <dbReference type="NCBI Taxonomy" id="2763667"/>
    <lineage>
        <taxon>Bacteria</taxon>
        <taxon>Bacillati</taxon>
        <taxon>Bacillota</taxon>
        <taxon>Clostridia</taxon>
        <taxon>Lachnospirales</taxon>
        <taxon>Lachnospiraceae</taxon>
        <taxon>Wansuia</taxon>
    </lineage>
</organism>
<keyword evidence="2" id="KW-0378">Hydrolase</keyword>
<sequence>MYQHIPEYQRAMREQGIAVSVLRLPQNLTLFTQYWSRNGYSYMTIPAEGDPSVIVPIAEEIDTKEAKLHNVYVYDDIDMNAEDTSIQIQKIFAELSRQYGITNESVIGLELDYDVIAPCHCSGKVSLVGSKVKKLVAEGFGSDHFVSVKDLITEVMAVKNESDIEKLKIVNDLVAMAMDRFADLVDLPGIREVDIVNEIEKHIQVNARDYKGARVARAWAQLSTGPKSEIAACDGVISDARVLEKGDCCLFEIGACVDGYWADITRSAVVGGAQGRSKEMMELIEKAFQAGVEAVHIGAAARDIDLATRKVMEDAGYGKYYVHPAGHGVGFSYHESIPELNPNSETILKENMVIAIEPGLYVPGIGGLRKELNVLVTKEGGKVFGW</sequence>
<dbReference type="AlphaFoldDB" id="A0A7G9GG83"/>
<dbReference type="InterPro" id="IPR029149">
    <property type="entry name" value="Creatin/AminoP/Spt16_N"/>
</dbReference>
<dbReference type="EMBL" id="CP060635">
    <property type="protein sequence ID" value="QNM09815.1"/>
    <property type="molecule type" value="Genomic_DNA"/>
</dbReference>
<dbReference type="SUPFAM" id="SSF55920">
    <property type="entry name" value="Creatinase/aminopeptidase"/>
    <property type="match status" value="1"/>
</dbReference>